<reference evidence="6 7" key="1">
    <citation type="submission" date="2022-04" db="EMBL/GenBank/DDBJ databases">
        <title>Roseobacter sp. WL0113 is a bacterium isolated from neritic sediment.</title>
        <authorList>
            <person name="Wang L."/>
            <person name="He W."/>
            <person name="Zhang D.-F."/>
        </authorList>
    </citation>
    <scope>NUCLEOTIDE SEQUENCE [LARGE SCALE GENOMIC DNA]</scope>
    <source>
        <strain evidence="6 7">WL0113</strain>
    </source>
</reference>
<dbReference type="PIRSF" id="PIRSF033913">
    <property type="entry name" value="S-S_format_DsbB"/>
    <property type="match status" value="1"/>
</dbReference>
<sequence length="171" mass="17805">MPLSSKQLGLIAAGGSAVLLLAAFLFQAAGYAPCAMCIWQRYPHAIAIAIGALLMVGLPILLLLMAGAVAASVTAGIGMFHTGVERGWWEGPTSCTGSGLDMSNLSAADLLPSASSTASALVMCDEVAWEFLSLSMASWNAVLSLMLAVVWAYAAYKHSFTQPKIAQQEPL</sequence>
<evidence type="ECO:0000256" key="3">
    <source>
        <dbReference type="ARBA" id="ARBA00022989"/>
    </source>
</evidence>
<organism evidence="6 7">
    <name type="scientific">Roseobacter sinensis</name>
    <dbReference type="NCBI Taxonomy" id="2931391"/>
    <lineage>
        <taxon>Bacteria</taxon>
        <taxon>Pseudomonadati</taxon>
        <taxon>Pseudomonadota</taxon>
        <taxon>Alphaproteobacteria</taxon>
        <taxon>Rhodobacterales</taxon>
        <taxon>Roseobacteraceae</taxon>
        <taxon>Roseobacter</taxon>
    </lineage>
</organism>
<gene>
    <name evidence="6" type="ORF">MUB52_17345</name>
</gene>
<keyword evidence="4 5" id="KW-0472">Membrane</keyword>
<feature type="transmembrane region" description="Helical" evidence="5">
    <location>
        <begin position="44"/>
        <end position="71"/>
    </location>
</feature>
<dbReference type="Gene3D" id="1.20.1550.10">
    <property type="entry name" value="DsbB-like"/>
    <property type="match status" value="1"/>
</dbReference>
<evidence type="ECO:0000256" key="1">
    <source>
        <dbReference type="ARBA" id="ARBA00004141"/>
    </source>
</evidence>
<feature type="transmembrane region" description="Helical" evidence="5">
    <location>
        <begin position="131"/>
        <end position="154"/>
    </location>
</feature>
<evidence type="ECO:0000256" key="2">
    <source>
        <dbReference type="ARBA" id="ARBA00022692"/>
    </source>
</evidence>
<evidence type="ECO:0000313" key="7">
    <source>
        <dbReference type="Proteomes" id="UP001208690"/>
    </source>
</evidence>
<proteinExistence type="predicted"/>
<name>A0ABT3BHZ7_9RHOB</name>
<dbReference type="EMBL" id="JALIEB010000013">
    <property type="protein sequence ID" value="MCV3273201.1"/>
    <property type="molecule type" value="Genomic_DNA"/>
</dbReference>
<evidence type="ECO:0000256" key="5">
    <source>
        <dbReference type="SAM" id="Phobius"/>
    </source>
</evidence>
<keyword evidence="7" id="KW-1185">Reference proteome</keyword>
<dbReference type="RefSeq" id="WP_013959880.1">
    <property type="nucleotide sequence ID" value="NZ_JALIEB010000013.1"/>
</dbReference>
<protein>
    <submittedName>
        <fullName evidence="6">Disulfide bond formation protein B</fullName>
    </submittedName>
</protein>
<accession>A0ABT3BHZ7</accession>
<dbReference type="Pfam" id="PF02600">
    <property type="entry name" value="DsbB"/>
    <property type="match status" value="1"/>
</dbReference>
<evidence type="ECO:0000313" key="6">
    <source>
        <dbReference type="EMBL" id="MCV3273201.1"/>
    </source>
</evidence>
<dbReference type="SUPFAM" id="SSF158442">
    <property type="entry name" value="DsbB-like"/>
    <property type="match status" value="1"/>
</dbReference>
<comment type="subcellular location">
    <subcellularLocation>
        <location evidence="1">Membrane</location>
        <topology evidence="1">Multi-pass membrane protein</topology>
    </subcellularLocation>
</comment>
<keyword evidence="2 5" id="KW-0812">Transmembrane</keyword>
<keyword evidence="3 5" id="KW-1133">Transmembrane helix</keyword>
<evidence type="ECO:0000256" key="4">
    <source>
        <dbReference type="ARBA" id="ARBA00023136"/>
    </source>
</evidence>
<comment type="caution">
    <text evidence="6">The sequence shown here is derived from an EMBL/GenBank/DDBJ whole genome shotgun (WGS) entry which is preliminary data.</text>
</comment>
<dbReference type="InterPro" id="IPR024199">
    <property type="entry name" value="Uncharacterised_DsbB"/>
</dbReference>
<dbReference type="InterPro" id="IPR023380">
    <property type="entry name" value="DsbB-like_sf"/>
</dbReference>
<dbReference type="Proteomes" id="UP001208690">
    <property type="component" value="Unassembled WGS sequence"/>
</dbReference>
<dbReference type="InterPro" id="IPR003752">
    <property type="entry name" value="DiS_bond_form_DsbB/BdbC"/>
</dbReference>